<accession>A0A1I4V380</accession>
<organism evidence="2 3">
    <name type="scientific">Marinobacter pelagius</name>
    <dbReference type="NCBI Taxonomy" id="379482"/>
    <lineage>
        <taxon>Bacteria</taxon>
        <taxon>Pseudomonadati</taxon>
        <taxon>Pseudomonadota</taxon>
        <taxon>Gammaproteobacteria</taxon>
        <taxon>Pseudomonadales</taxon>
        <taxon>Marinobacteraceae</taxon>
        <taxon>Marinobacter</taxon>
    </lineage>
</organism>
<keyword evidence="3" id="KW-1185">Reference proteome</keyword>
<gene>
    <name evidence="2" type="ORF">SAMN04487961_1703</name>
</gene>
<dbReference type="RefSeq" id="WP_092001613.1">
    <property type="nucleotide sequence ID" value="NZ_FOUR01000003.1"/>
</dbReference>
<evidence type="ECO:0000313" key="3">
    <source>
        <dbReference type="Proteomes" id="UP000199339"/>
    </source>
</evidence>
<proteinExistence type="predicted"/>
<feature type="domain" description="DUF7352" evidence="1">
    <location>
        <begin position="1"/>
        <end position="91"/>
    </location>
</feature>
<dbReference type="InterPro" id="IPR055776">
    <property type="entry name" value="DUF7352"/>
</dbReference>
<reference evidence="3" key="1">
    <citation type="submission" date="2016-10" db="EMBL/GenBank/DDBJ databases">
        <authorList>
            <person name="Varghese N."/>
            <person name="Submissions S."/>
        </authorList>
    </citation>
    <scope>NUCLEOTIDE SEQUENCE [LARGE SCALE GENOMIC DNA]</scope>
    <source>
        <strain evidence="3">CGMCC 1.6775</strain>
    </source>
</reference>
<evidence type="ECO:0000259" key="1">
    <source>
        <dbReference type="Pfam" id="PF24043"/>
    </source>
</evidence>
<dbReference type="Proteomes" id="UP000199339">
    <property type="component" value="Unassembled WGS sequence"/>
</dbReference>
<protein>
    <recommendedName>
        <fullName evidence="1">DUF7352 domain-containing protein</fullName>
    </recommendedName>
</protein>
<sequence>MKTIDKYLLCFGQEPTALKLMPDFQVVFCEYLVGAKGVYLWVEQSPVVSGKATTRRFIVARPGKSVPDHYEYVDSAVDPFGSTAHHVFQLPVKMAGRNWAIQSAYGQASQVTRS</sequence>
<dbReference type="OrthoDB" id="6077966at2"/>
<evidence type="ECO:0000313" key="2">
    <source>
        <dbReference type="EMBL" id="SFM95669.1"/>
    </source>
</evidence>
<name>A0A1I4V380_9GAMM</name>
<dbReference type="AlphaFoldDB" id="A0A1I4V380"/>
<dbReference type="Pfam" id="PF24043">
    <property type="entry name" value="DUF7352"/>
    <property type="match status" value="1"/>
</dbReference>
<dbReference type="EMBL" id="FOUR01000003">
    <property type="protein sequence ID" value="SFM95669.1"/>
    <property type="molecule type" value="Genomic_DNA"/>
</dbReference>